<accession>A0ABP4UUI4</accession>
<evidence type="ECO:0000313" key="5">
    <source>
        <dbReference type="EMBL" id="GAA1709355.1"/>
    </source>
</evidence>
<proteinExistence type="predicted"/>
<gene>
    <name evidence="5" type="ORF">GCM10009809_01990</name>
</gene>
<keyword evidence="6" id="KW-1185">Reference proteome</keyword>
<dbReference type="InterPro" id="IPR036390">
    <property type="entry name" value="WH_DNA-bd_sf"/>
</dbReference>
<reference evidence="6" key="1">
    <citation type="journal article" date="2019" name="Int. J. Syst. Evol. Microbiol.">
        <title>The Global Catalogue of Microorganisms (GCM) 10K type strain sequencing project: providing services to taxonomists for standard genome sequencing and annotation.</title>
        <authorList>
            <consortium name="The Broad Institute Genomics Platform"/>
            <consortium name="The Broad Institute Genome Sequencing Center for Infectious Disease"/>
            <person name="Wu L."/>
            <person name="Ma J."/>
        </authorList>
    </citation>
    <scope>NUCLEOTIDE SEQUENCE [LARGE SCALE GENOMIC DNA]</scope>
    <source>
        <strain evidence="6">JCM 15589</strain>
    </source>
</reference>
<dbReference type="Gene3D" id="1.10.10.10">
    <property type="entry name" value="Winged helix-like DNA-binding domain superfamily/Winged helix DNA-binding domain"/>
    <property type="match status" value="1"/>
</dbReference>
<organism evidence="5 6">
    <name type="scientific">Isoptericola hypogeus</name>
    <dbReference type="NCBI Taxonomy" id="300179"/>
    <lineage>
        <taxon>Bacteria</taxon>
        <taxon>Bacillati</taxon>
        <taxon>Actinomycetota</taxon>
        <taxon>Actinomycetes</taxon>
        <taxon>Micrococcales</taxon>
        <taxon>Promicromonosporaceae</taxon>
        <taxon>Isoptericola</taxon>
    </lineage>
</organism>
<evidence type="ECO:0000256" key="2">
    <source>
        <dbReference type="ARBA" id="ARBA00023125"/>
    </source>
</evidence>
<dbReference type="SUPFAM" id="SSF46785">
    <property type="entry name" value="Winged helix' DNA-binding domain"/>
    <property type="match status" value="1"/>
</dbReference>
<evidence type="ECO:0000259" key="4">
    <source>
        <dbReference type="PROSITE" id="PS50987"/>
    </source>
</evidence>
<comment type="caution">
    <text evidence="5">The sequence shown here is derived from an EMBL/GenBank/DDBJ whole genome shotgun (WGS) entry which is preliminary data.</text>
</comment>
<dbReference type="InterPro" id="IPR011991">
    <property type="entry name" value="ArsR-like_HTH"/>
</dbReference>
<dbReference type="PROSITE" id="PS50987">
    <property type="entry name" value="HTH_ARSR_2"/>
    <property type="match status" value="1"/>
</dbReference>
<evidence type="ECO:0000256" key="1">
    <source>
        <dbReference type="ARBA" id="ARBA00023015"/>
    </source>
</evidence>
<dbReference type="EMBL" id="BAAAPM010000002">
    <property type="protein sequence ID" value="GAA1709355.1"/>
    <property type="molecule type" value="Genomic_DNA"/>
</dbReference>
<evidence type="ECO:0000313" key="6">
    <source>
        <dbReference type="Proteomes" id="UP001501138"/>
    </source>
</evidence>
<keyword evidence="3" id="KW-0804">Transcription</keyword>
<dbReference type="Pfam" id="PF01022">
    <property type="entry name" value="HTH_5"/>
    <property type="match status" value="1"/>
</dbReference>
<keyword evidence="1" id="KW-0805">Transcription regulation</keyword>
<dbReference type="Proteomes" id="UP001501138">
    <property type="component" value="Unassembled WGS sequence"/>
</dbReference>
<dbReference type="InterPro" id="IPR001845">
    <property type="entry name" value="HTH_ArsR_DNA-bd_dom"/>
</dbReference>
<dbReference type="InterPro" id="IPR036388">
    <property type="entry name" value="WH-like_DNA-bd_sf"/>
</dbReference>
<dbReference type="RefSeq" id="WP_344244755.1">
    <property type="nucleotide sequence ID" value="NZ_BAAAPM010000002.1"/>
</dbReference>
<dbReference type="InterPro" id="IPR051081">
    <property type="entry name" value="HTH_MetalResp_TranReg"/>
</dbReference>
<dbReference type="CDD" id="cd00090">
    <property type="entry name" value="HTH_ARSR"/>
    <property type="match status" value="1"/>
</dbReference>
<name>A0ABP4UUI4_9MICO</name>
<dbReference type="PANTHER" id="PTHR33154">
    <property type="entry name" value="TRANSCRIPTIONAL REGULATOR, ARSR FAMILY"/>
    <property type="match status" value="1"/>
</dbReference>
<dbReference type="PRINTS" id="PR00778">
    <property type="entry name" value="HTHARSR"/>
</dbReference>
<keyword evidence="2" id="KW-0238">DNA-binding</keyword>
<dbReference type="NCBIfam" id="NF033788">
    <property type="entry name" value="HTH_metalloreg"/>
    <property type="match status" value="1"/>
</dbReference>
<dbReference type="PANTHER" id="PTHR33154:SF18">
    <property type="entry name" value="ARSENICAL RESISTANCE OPERON REPRESSOR"/>
    <property type="match status" value="1"/>
</dbReference>
<evidence type="ECO:0000256" key="3">
    <source>
        <dbReference type="ARBA" id="ARBA00023163"/>
    </source>
</evidence>
<sequence length="126" mass="13148">MTVTDLALEPVSSSSPAAACCGPADDSAVDHETAVDVARRFKALADPARVQLLSIAAAHEGHEVCVCDLTDPLGLAQPTVSHHLKILVEAGLLEREQRGRWAYYSLVPGALGGLQATLGRIVAPQA</sequence>
<protein>
    <submittedName>
        <fullName evidence="5">Metalloregulator ArsR/SmtB family transcription factor</fullName>
    </submittedName>
</protein>
<dbReference type="SMART" id="SM00418">
    <property type="entry name" value="HTH_ARSR"/>
    <property type="match status" value="1"/>
</dbReference>
<feature type="domain" description="HTH arsR-type" evidence="4">
    <location>
        <begin position="29"/>
        <end position="126"/>
    </location>
</feature>